<keyword evidence="3" id="KW-1185">Reference proteome</keyword>
<gene>
    <name evidence="2" type="ORF">DP115_27610</name>
</gene>
<organism evidence="2 3">
    <name type="scientific">Brasilonema octagenarum UFV-OR1</name>
    <dbReference type="NCBI Taxonomy" id="417115"/>
    <lineage>
        <taxon>Bacteria</taxon>
        <taxon>Bacillati</taxon>
        <taxon>Cyanobacteriota</taxon>
        <taxon>Cyanophyceae</taxon>
        <taxon>Nostocales</taxon>
        <taxon>Scytonemataceae</taxon>
        <taxon>Brasilonema</taxon>
        <taxon>Octagenarum group</taxon>
    </lineage>
</organism>
<protein>
    <recommendedName>
        <fullName evidence="1">Probable transposase IS891/IS1136/IS1341 domain-containing protein</fullName>
    </recommendedName>
</protein>
<evidence type="ECO:0000259" key="1">
    <source>
        <dbReference type="Pfam" id="PF01385"/>
    </source>
</evidence>
<proteinExistence type="predicted"/>
<dbReference type="Proteomes" id="UP000762253">
    <property type="component" value="Unassembled WGS sequence"/>
</dbReference>
<feature type="domain" description="Probable transposase IS891/IS1136/IS1341" evidence="1">
    <location>
        <begin position="23"/>
        <end position="98"/>
    </location>
</feature>
<reference evidence="2 3" key="1">
    <citation type="submission" date="2018-06" db="EMBL/GenBank/DDBJ databases">
        <title>Comparative genomics of Brasilonema spp. strains.</title>
        <authorList>
            <person name="Alvarenga D.O."/>
            <person name="Fiore M.F."/>
            <person name="Varani A.M."/>
        </authorList>
    </citation>
    <scope>NUCLEOTIDE SEQUENCE [LARGE SCALE GENOMIC DNA]</scope>
    <source>
        <strain evidence="2 3">UFV-OR1</strain>
    </source>
</reference>
<dbReference type="EMBL" id="QMEC01000148">
    <property type="protein sequence ID" value="NMF66301.1"/>
    <property type="molecule type" value="Genomic_DNA"/>
</dbReference>
<name>A0ABX1MFS6_9CYAN</name>
<sequence>MTVRLKEAVPKSSNIGISGKYSFAVTEEVPQVDATNKIGCDRGQNNLAVVAPKNGFGKFFSGKEVMHRRRYFQKRRKQLQSAKKFRALKKWDRKERRWMDAALPHCFASDSALC</sequence>
<evidence type="ECO:0000313" key="3">
    <source>
        <dbReference type="Proteomes" id="UP000762253"/>
    </source>
</evidence>
<evidence type="ECO:0000313" key="2">
    <source>
        <dbReference type="EMBL" id="NMF66301.1"/>
    </source>
</evidence>
<accession>A0ABX1MFS6</accession>
<comment type="caution">
    <text evidence="2">The sequence shown here is derived from an EMBL/GenBank/DDBJ whole genome shotgun (WGS) entry which is preliminary data.</text>
</comment>
<dbReference type="InterPro" id="IPR001959">
    <property type="entry name" value="Transposase"/>
</dbReference>
<dbReference type="Pfam" id="PF01385">
    <property type="entry name" value="OrfB_IS605"/>
    <property type="match status" value="1"/>
</dbReference>